<name>A0A3N0XMY1_ANAGA</name>
<dbReference type="InterPro" id="IPR036179">
    <property type="entry name" value="Ig-like_dom_sf"/>
</dbReference>
<dbReference type="SMART" id="SM00409">
    <property type="entry name" value="IG"/>
    <property type="match status" value="2"/>
</dbReference>
<keyword evidence="2 5" id="KW-0732">Signal</keyword>
<evidence type="ECO:0000256" key="1">
    <source>
        <dbReference type="ARBA" id="ARBA00004370"/>
    </source>
</evidence>
<dbReference type="EMBL" id="RJVU01070129">
    <property type="protein sequence ID" value="ROI62526.1"/>
    <property type="molecule type" value="Genomic_DNA"/>
</dbReference>
<evidence type="ECO:0000256" key="5">
    <source>
        <dbReference type="SAM" id="SignalP"/>
    </source>
</evidence>
<feature type="chain" id="PRO_5018054557" evidence="5">
    <location>
        <begin position="21"/>
        <end position="405"/>
    </location>
</feature>
<dbReference type="InterPro" id="IPR013783">
    <property type="entry name" value="Ig-like_fold"/>
</dbReference>
<evidence type="ECO:0000259" key="6">
    <source>
        <dbReference type="PROSITE" id="PS50835"/>
    </source>
</evidence>
<comment type="subcellular location">
    <subcellularLocation>
        <location evidence="1">Membrane</location>
    </subcellularLocation>
</comment>
<dbReference type="InterPro" id="IPR007110">
    <property type="entry name" value="Ig-like_dom"/>
</dbReference>
<evidence type="ECO:0000256" key="4">
    <source>
        <dbReference type="ARBA" id="ARBA00023180"/>
    </source>
</evidence>
<comment type="caution">
    <text evidence="7">The sequence shown here is derived from an EMBL/GenBank/DDBJ whole genome shotgun (WGS) entry which is preliminary data.</text>
</comment>
<dbReference type="InterPro" id="IPR015631">
    <property type="entry name" value="CD2/SLAM_rcpt"/>
</dbReference>
<dbReference type="SUPFAM" id="SSF48726">
    <property type="entry name" value="Immunoglobulin"/>
    <property type="match status" value="3"/>
</dbReference>
<dbReference type="Gene3D" id="2.60.40.10">
    <property type="entry name" value="Immunoglobulins"/>
    <property type="match status" value="3"/>
</dbReference>
<dbReference type="AlphaFoldDB" id="A0A3N0XMY1"/>
<keyword evidence="8" id="KW-1185">Reference proteome</keyword>
<dbReference type="PROSITE" id="PS50835">
    <property type="entry name" value="IG_LIKE"/>
    <property type="match status" value="1"/>
</dbReference>
<dbReference type="Proteomes" id="UP000281406">
    <property type="component" value="Unassembled WGS sequence"/>
</dbReference>
<evidence type="ECO:0000313" key="7">
    <source>
        <dbReference type="EMBL" id="ROI62526.1"/>
    </source>
</evidence>
<feature type="signal peptide" evidence="5">
    <location>
        <begin position="1"/>
        <end position="20"/>
    </location>
</feature>
<dbReference type="PANTHER" id="PTHR12080">
    <property type="entry name" value="SIGNALING LYMPHOCYTIC ACTIVATION MOLECULE"/>
    <property type="match status" value="1"/>
</dbReference>
<keyword evidence="4" id="KW-0325">Glycoprotein</keyword>
<evidence type="ECO:0000313" key="8">
    <source>
        <dbReference type="Proteomes" id="UP000281406"/>
    </source>
</evidence>
<evidence type="ECO:0000256" key="2">
    <source>
        <dbReference type="ARBA" id="ARBA00022729"/>
    </source>
</evidence>
<accession>A0A3N0XMY1</accession>
<gene>
    <name evidence="7" type="ORF">DPX16_5199</name>
</gene>
<reference evidence="7 8" key="1">
    <citation type="submission" date="2018-10" db="EMBL/GenBank/DDBJ databases">
        <title>Genome assembly for a Yunnan-Guizhou Plateau 3E fish, Anabarilius grahami (Regan), and its evolutionary and genetic applications.</title>
        <authorList>
            <person name="Jiang W."/>
        </authorList>
    </citation>
    <scope>NUCLEOTIDE SEQUENCE [LARGE SCALE GENOMIC DNA]</scope>
    <source>
        <strain evidence="7">AG-KIZ</strain>
        <tissue evidence="7">Muscle</tissue>
    </source>
</reference>
<dbReference type="OrthoDB" id="8963023at2759"/>
<dbReference type="GO" id="GO:0016020">
    <property type="term" value="C:membrane"/>
    <property type="evidence" value="ECO:0007669"/>
    <property type="project" value="UniProtKB-SubCell"/>
</dbReference>
<proteinExistence type="predicted"/>
<dbReference type="InterPro" id="IPR003599">
    <property type="entry name" value="Ig_sub"/>
</dbReference>
<protein>
    <submittedName>
        <fullName evidence="7">CD48 antigen</fullName>
    </submittedName>
</protein>
<feature type="domain" description="Ig-like" evidence="6">
    <location>
        <begin position="137"/>
        <end position="200"/>
    </location>
</feature>
<organism evidence="7 8">
    <name type="scientific">Anabarilius grahami</name>
    <name type="common">Kanglang fish</name>
    <name type="synonym">Barilius grahami</name>
    <dbReference type="NCBI Taxonomy" id="495550"/>
    <lineage>
        <taxon>Eukaryota</taxon>
        <taxon>Metazoa</taxon>
        <taxon>Chordata</taxon>
        <taxon>Craniata</taxon>
        <taxon>Vertebrata</taxon>
        <taxon>Euteleostomi</taxon>
        <taxon>Actinopterygii</taxon>
        <taxon>Neopterygii</taxon>
        <taxon>Teleostei</taxon>
        <taxon>Ostariophysi</taxon>
        <taxon>Cypriniformes</taxon>
        <taxon>Xenocyprididae</taxon>
        <taxon>Xenocypridinae</taxon>
        <taxon>Xenocypridinae incertae sedis</taxon>
        <taxon>Anabarilius</taxon>
    </lineage>
</organism>
<dbReference type="PANTHER" id="PTHR12080:SF48">
    <property type="entry name" value="IMMUNOGLOBULIN SUBTYPE DOMAIN-CONTAINING PROTEIN"/>
    <property type="match status" value="1"/>
</dbReference>
<evidence type="ECO:0000256" key="3">
    <source>
        <dbReference type="ARBA" id="ARBA00023136"/>
    </source>
</evidence>
<keyword evidence="3" id="KW-0472">Membrane</keyword>
<sequence length="405" mass="45318">MFFRRSHILWILIICEAVSGDYVTKAVNSETAFTPVSGSVAPSTTSIIWKHRNNAGVVVKVIEWDRDDGSIEIPNANFKSHTRLDKGTGELTLKDLQLKHTGVYTIDINSKEQRKQFSLTVIEHVNKPRITKDCLLGDVPECTLSCDGGDGPSEPTITWKNSAGETLYRQNMRTITVTKSSDPENFYTCTLKNAVSEETSDPVYERDLFDGVDVMKAVGDQVSFHPDKSLPPPVTSIIWKHINTAGIVVKAIEWDEGEILIPNPRFRDITTVDEKTGQINITNLKVEHSGVYTIDINSKEQQQRFTLTVMERVPKPVIEPEKIKDNPLVVNLTCKYSETIIWKNSAGQILPGLALHPKGEFITVEKKGNLENSYTCTLKNAVSEETSARVNERDLFKKSAEGHCM</sequence>